<accession>A0A968GBQ3</accession>
<keyword evidence="4" id="KW-1185">Reference proteome</keyword>
<proteinExistence type="predicted"/>
<sequence length="373" mass="43129">MERDLFFISPLSDHELKQRKVEREQQDVRTEYFRDATAIIHSSPFRRLKHKTQVFFSPKNDHICTRMEHVMHVSTISNVICRSLGLDADLAWAIGLGHDLGHAPFGHIGEEILSEVLQEQHSLRTFKHEIYGLRVVDKLVAKGKGLNLTYAVRDGIITHCGEKFEQSITPDLRIKPLETITDRNFYPSTWEGCVMRMSDKIAYLGRDFEDAVTLGIVREDDLPSIVQKVLGKNNAHIINTLTTDMIVTSERTGQIGFSDDIFEAFTVLRKFNYESIYYSPELTRFNTQLKKVLRTLYQHLLESLDKYQLNFDDYQKSKLPLDQRFGNYVESMHPLYTAENNLTPYAALDFIAGMTDNFALDTLEELIIPQRFK</sequence>
<dbReference type="InterPro" id="IPR050135">
    <property type="entry name" value="dGTPase-like"/>
</dbReference>
<dbReference type="GO" id="GO:0006203">
    <property type="term" value="P:dGTP catabolic process"/>
    <property type="evidence" value="ECO:0007669"/>
    <property type="project" value="TreeGrafter"/>
</dbReference>
<evidence type="ECO:0000256" key="1">
    <source>
        <dbReference type="ARBA" id="ARBA00022801"/>
    </source>
</evidence>
<dbReference type="PANTHER" id="PTHR11373">
    <property type="entry name" value="DEOXYNUCLEOSIDE TRIPHOSPHATE TRIPHOSPHOHYDROLASE"/>
    <property type="match status" value="1"/>
</dbReference>
<evidence type="ECO:0000259" key="2">
    <source>
        <dbReference type="PROSITE" id="PS51831"/>
    </source>
</evidence>
<dbReference type="Pfam" id="PF13286">
    <property type="entry name" value="HD_assoc"/>
    <property type="match status" value="1"/>
</dbReference>
<dbReference type="InterPro" id="IPR026875">
    <property type="entry name" value="PHydrolase_assoc_dom"/>
</dbReference>
<dbReference type="EMBL" id="JAATLJ010000001">
    <property type="protein sequence ID" value="NIZ40688.1"/>
    <property type="molecule type" value="Genomic_DNA"/>
</dbReference>
<name>A0A968GBQ3_9SPIO</name>
<dbReference type="Pfam" id="PF01966">
    <property type="entry name" value="HD"/>
    <property type="match status" value="1"/>
</dbReference>
<comment type="caution">
    <text evidence="3">The sequence shown here is derived from an EMBL/GenBank/DDBJ whole genome shotgun (WGS) entry which is preliminary data.</text>
</comment>
<dbReference type="InterPro" id="IPR006674">
    <property type="entry name" value="HD_domain"/>
</dbReference>
<dbReference type="InterPro" id="IPR003607">
    <property type="entry name" value="HD/PDEase_dom"/>
</dbReference>
<reference evidence="3 4" key="1">
    <citation type="submission" date="2020-03" db="EMBL/GenBank/DDBJ databases">
        <title>Spirochaetal bacteria isolated from arthropods constitute a novel genus Entomospira genus novum within the order Spirochaetales.</title>
        <authorList>
            <person name="Grana-Miraglia L."/>
            <person name="Sikutova S."/>
            <person name="Fingerle V."/>
            <person name="Sing A."/>
            <person name="Castillo-Ramirez S."/>
            <person name="Margos G."/>
            <person name="Rudolf I."/>
        </authorList>
    </citation>
    <scope>NUCLEOTIDE SEQUENCE [LARGE SCALE GENOMIC DNA]</scope>
    <source>
        <strain evidence="3 4">BR193</strain>
    </source>
</reference>
<dbReference type="AlphaFoldDB" id="A0A968GBQ3"/>
<feature type="domain" description="HD" evidence="2">
    <location>
        <begin position="66"/>
        <end position="204"/>
    </location>
</feature>
<evidence type="ECO:0000313" key="4">
    <source>
        <dbReference type="Proteomes" id="UP000711995"/>
    </source>
</evidence>
<evidence type="ECO:0000313" key="3">
    <source>
        <dbReference type="EMBL" id="NIZ40688.1"/>
    </source>
</evidence>
<dbReference type="PANTHER" id="PTHR11373:SF43">
    <property type="entry name" value="DEOXYGUANOSINETRIPHOSPHATE TRIPHOSPHOHYDROLASE-LIKE PROTEIN"/>
    <property type="match status" value="1"/>
</dbReference>
<dbReference type="SUPFAM" id="SSF109604">
    <property type="entry name" value="HD-domain/PDEase-like"/>
    <property type="match status" value="1"/>
</dbReference>
<dbReference type="CDD" id="cd00077">
    <property type="entry name" value="HDc"/>
    <property type="match status" value="1"/>
</dbReference>
<dbReference type="Proteomes" id="UP000711995">
    <property type="component" value="Unassembled WGS sequence"/>
</dbReference>
<dbReference type="GO" id="GO:0008832">
    <property type="term" value="F:dGTPase activity"/>
    <property type="evidence" value="ECO:0007669"/>
    <property type="project" value="TreeGrafter"/>
</dbReference>
<dbReference type="RefSeq" id="WP_167700272.1">
    <property type="nucleotide sequence ID" value="NZ_CP118174.1"/>
</dbReference>
<dbReference type="Gene3D" id="1.10.3210.10">
    <property type="entry name" value="Hypothetical protein af1432"/>
    <property type="match status" value="1"/>
</dbReference>
<organism evidence="3 4">
    <name type="scientific">Entomospira entomophila</name>
    <dbReference type="NCBI Taxonomy" id="2719988"/>
    <lineage>
        <taxon>Bacteria</taxon>
        <taxon>Pseudomonadati</taxon>
        <taxon>Spirochaetota</taxon>
        <taxon>Spirochaetia</taxon>
        <taxon>Spirochaetales</taxon>
        <taxon>Spirochaetaceae</taxon>
        <taxon>Entomospira</taxon>
    </lineage>
</organism>
<gene>
    <name evidence="3" type="ORF">HCT14_04080</name>
</gene>
<protein>
    <submittedName>
        <fullName evidence="3">HD domain-containing protein</fullName>
    </submittedName>
</protein>
<keyword evidence="1" id="KW-0378">Hydrolase</keyword>
<dbReference type="PROSITE" id="PS51831">
    <property type="entry name" value="HD"/>
    <property type="match status" value="1"/>
</dbReference>